<gene>
    <name evidence="1" type="ORF">EYF80_026077</name>
</gene>
<proteinExistence type="predicted"/>
<protein>
    <submittedName>
        <fullName evidence="1">Uncharacterized protein</fullName>
    </submittedName>
</protein>
<name>A0A4Z2HCU9_9TELE</name>
<dbReference type="EMBL" id="SRLO01000268">
    <property type="protein sequence ID" value="TNN63659.1"/>
    <property type="molecule type" value="Genomic_DNA"/>
</dbReference>
<sequence>MASSMSLTVTIGSKGPNISSCISLEWGGTSFSTVGATSRALPSQLQRHRGEVASRSRHHQFTHGAASRVEDVVKPEPEQLLSLCHSTHYDRVQILETNRNV</sequence>
<comment type="caution">
    <text evidence="1">The sequence shown here is derived from an EMBL/GenBank/DDBJ whole genome shotgun (WGS) entry which is preliminary data.</text>
</comment>
<dbReference type="AlphaFoldDB" id="A0A4Z2HCU9"/>
<evidence type="ECO:0000313" key="2">
    <source>
        <dbReference type="Proteomes" id="UP000314294"/>
    </source>
</evidence>
<organism evidence="1 2">
    <name type="scientific">Liparis tanakae</name>
    <name type="common">Tanaka's snailfish</name>
    <dbReference type="NCBI Taxonomy" id="230148"/>
    <lineage>
        <taxon>Eukaryota</taxon>
        <taxon>Metazoa</taxon>
        <taxon>Chordata</taxon>
        <taxon>Craniata</taxon>
        <taxon>Vertebrata</taxon>
        <taxon>Euteleostomi</taxon>
        <taxon>Actinopterygii</taxon>
        <taxon>Neopterygii</taxon>
        <taxon>Teleostei</taxon>
        <taxon>Neoteleostei</taxon>
        <taxon>Acanthomorphata</taxon>
        <taxon>Eupercaria</taxon>
        <taxon>Perciformes</taxon>
        <taxon>Cottioidei</taxon>
        <taxon>Cottales</taxon>
        <taxon>Liparidae</taxon>
        <taxon>Liparis</taxon>
    </lineage>
</organism>
<dbReference type="Proteomes" id="UP000314294">
    <property type="component" value="Unassembled WGS sequence"/>
</dbReference>
<reference evidence="1 2" key="1">
    <citation type="submission" date="2019-03" db="EMBL/GenBank/DDBJ databases">
        <title>First draft genome of Liparis tanakae, snailfish: a comprehensive survey of snailfish specific genes.</title>
        <authorList>
            <person name="Kim W."/>
            <person name="Song I."/>
            <person name="Jeong J.-H."/>
            <person name="Kim D."/>
            <person name="Kim S."/>
            <person name="Ryu S."/>
            <person name="Song J.Y."/>
            <person name="Lee S.K."/>
        </authorList>
    </citation>
    <scope>NUCLEOTIDE SEQUENCE [LARGE SCALE GENOMIC DNA]</scope>
    <source>
        <tissue evidence="1">Muscle</tissue>
    </source>
</reference>
<evidence type="ECO:0000313" key="1">
    <source>
        <dbReference type="EMBL" id="TNN63659.1"/>
    </source>
</evidence>
<accession>A0A4Z2HCU9</accession>
<keyword evidence="2" id="KW-1185">Reference proteome</keyword>